<accession>A0A438DPX2</accession>
<gene>
    <name evidence="1" type="ORF">CK203_111081</name>
</gene>
<evidence type="ECO:0000313" key="1">
    <source>
        <dbReference type="EMBL" id="RVW37474.1"/>
    </source>
</evidence>
<dbReference type="Proteomes" id="UP000288805">
    <property type="component" value="Unassembled WGS sequence"/>
</dbReference>
<name>A0A438DPX2_VITVI</name>
<reference evidence="1 2" key="1">
    <citation type="journal article" date="2018" name="PLoS Genet.">
        <title>Population sequencing reveals clonal diversity and ancestral inbreeding in the grapevine cultivar Chardonnay.</title>
        <authorList>
            <person name="Roach M.J."/>
            <person name="Johnson D.L."/>
            <person name="Bohlmann J."/>
            <person name="van Vuuren H.J."/>
            <person name="Jones S.J."/>
            <person name="Pretorius I.S."/>
            <person name="Schmidt S.A."/>
            <person name="Borneman A.R."/>
        </authorList>
    </citation>
    <scope>NUCLEOTIDE SEQUENCE [LARGE SCALE GENOMIC DNA]</scope>
    <source>
        <strain evidence="2">cv. Chardonnay</strain>
        <tissue evidence="1">Leaf</tissue>
    </source>
</reference>
<proteinExistence type="predicted"/>
<evidence type="ECO:0000313" key="2">
    <source>
        <dbReference type="Proteomes" id="UP000288805"/>
    </source>
</evidence>
<protein>
    <submittedName>
        <fullName evidence="1">Uncharacterized protein</fullName>
    </submittedName>
</protein>
<sequence length="281" mass="31470">MCRGHTSVCSVGYAFESSFSEAHRGWIIDSISIQAYPAIPPRFQDDLHSYHQGPGHDTDHCTALRHAIQDLIDQGPTPFSLIPDEAPFQGGRIQIVTRSGRIAQPPPPAVRPFEGATSHEERCFDSSLESDQSRDYHHSREIDSYDEAAGPLALFSDDDLPPDGLDHVRPLYITVDFGPSTQTVRAYDSTKREVMGTLSWSYPSSLHQKVKFIHDGQVITVQSTRDMLASSEPVLQISHSEDDLFLTGFTFDEIQTLEIEDFVETLWLCHLISTVAQWSLI</sequence>
<comment type="caution">
    <text evidence="1">The sequence shown here is derived from an EMBL/GenBank/DDBJ whole genome shotgun (WGS) entry which is preliminary data.</text>
</comment>
<organism evidence="1 2">
    <name type="scientific">Vitis vinifera</name>
    <name type="common">Grape</name>
    <dbReference type="NCBI Taxonomy" id="29760"/>
    <lineage>
        <taxon>Eukaryota</taxon>
        <taxon>Viridiplantae</taxon>
        <taxon>Streptophyta</taxon>
        <taxon>Embryophyta</taxon>
        <taxon>Tracheophyta</taxon>
        <taxon>Spermatophyta</taxon>
        <taxon>Magnoliopsida</taxon>
        <taxon>eudicotyledons</taxon>
        <taxon>Gunneridae</taxon>
        <taxon>Pentapetalae</taxon>
        <taxon>rosids</taxon>
        <taxon>Vitales</taxon>
        <taxon>Vitaceae</taxon>
        <taxon>Viteae</taxon>
        <taxon>Vitis</taxon>
    </lineage>
</organism>
<dbReference type="EMBL" id="QGNW01001537">
    <property type="protein sequence ID" value="RVW37474.1"/>
    <property type="molecule type" value="Genomic_DNA"/>
</dbReference>
<dbReference type="AlphaFoldDB" id="A0A438DPX2"/>